<dbReference type="EMBL" id="JAAITT010000004">
    <property type="protein sequence ID" value="NSJ47930.1"/>
    <property type="molecule type" value="Genomic_DNA"/>
</dbReference>
<proteinExistence type="predicted"/>
<reference evidence="2" key="2">
    <citation type="submission" date="2020-02" db="EMBL/GenBank/DDBJ databases">
        <authorList>
            <person name="Littmann E."/>
            <person name="Sorbara M."/>
        </authorList>
    </citation>
    <scope>NUCLEOTIDE SEQUENCE</scope>
    <source>
        <strain evidence="2">MSK.1.17</strain>
    </source>
</reference>
<evidence type="ECO:0000313" key="3">
    <source>
        <dbReference type="Proteomes" id="UP000669239"/>
    </source>
</evidence>
<protein>
    <submittedName>
        <fullName evidence="1">L-2-amino-thiazoline-4-carboxylic acid hydrolase</fullName>
    </submittedName>
</protein>
<accession>A0AAX1SK02</accession>
<name>A0AAX1SK02_9FIRM</name>
<comment type="caution">
    <text evidence="1">The sequence shown here is derived from an EMBL/GenBank/DDBJ whole genome shotgun (WGS) entry which is preliminary data.</text>
</comment>
<dbReference type="GeneID" id="97208961"/>
<organism evidence="1 4">
    <name type="scientific">Enterocloster aldenensis</name>
    <dbReference type="NCBI Taxonomy" id="358742"/>
    <lineage>
        <taxon>Bacteria</taxon>
        <taxon>Bacillati</taxon>
        <taxon>Bacillota</taxon>
        <taxon>Clostridia</taxon>
        <taxon>Lachnospirales</taxon>
        <taxon>Lachnospiraceae</taxon>
        <taxon>Enterocloster</taxon>
    </lineage>
</organism>
<dbReference type="Proteomes" id="UP000669239">
    <property type="component" value="Unassembled WGS sequence"/>
</dbReference>
<gene>
    <name evidence="2" type="ORF">G5B36_04360</name>
    <name evidence="1" type="ORF">L0N08_14970</name>
</gene>
<reference evidence="2 3" key="1">
    <citation type="journal article" date="2020" name="Cell Host Microbe">
        <title>Functional and Genomic Variation between Human-Derived Isolates of Lachnospiraceae Reveals Inter- and Intra-Species Diversity.</title>
        <authorList>
            <person name="Sorbara M.T."/>
            <person name="Littmann E.R."/>
            <person name="Fontana E."/>
            <person name="Moody T.U."/>
            <person name="Kohout C.E."/>
            <person name="Gjonbalaj M."/>
            <person name="Eaton V."/>
            <person name="Seok R."/>
            <person name="Leiner I.M."/>
            <person name="Pamer E.G."/>
        </authorList>
    </citation>
    <scope>NUCLEOTIDE SEQUENCE [LARGE SCALE GENOMIC DNA]</scope>
    <source>
        <strain evidence="2 3">MSK.1.17</strain>
    </source>
</reference>
<evidence type="ECO:0000313" key="1">
    <source>
        <dbReference type="EMBL" id="MCG4746723.1"/>
    </source>
</evidence>
<dbReference type="Proteomes" id="UP001299608">
    <property type="component" value="Unassembled WGS sequence"/>
</dbReference>
<dbReference type="EMBL" id="JAKNGE010000018">
    <property type="protein sequence ID" value="MCG4746723.1"/>
    <property type="molecule type" value="Genomic_DNA"/>
</dbReference>
<dbReference type="AlphaFoldDB" id="A0AAX1SK02"/>
<evidence type="ECO:0000313" key="4">
    <source>
        <dbReference type="Proteomes" id="UP001299608"/>
    </source>
</evidence>
<sequence length="170" mass="19001">MIDNKITIKDDEMVNVQRGAIGHRATWTGLTYTKAREAGMEEAAEKIIRQAITETGLIQGGEIKAKCPNPDSVSSFADTFLTPTLRKTFEVEFKEQTDDRLDIEFHHCPLLKAWQDLGFDDATCAKLCDMAMDGDRNIAKAMGYGFHLGDTIAEGCPTCKITFFKEKKED</sequence>
<dbReference type="GO" id="GO:0016787">
    <property type="term" value="F:hydrolase activity"/>
    <property type="evidence" value="ECO:0007669"/>
    <property type="project" value="UniProtKB-KW"/>
</dbReference>
<dbReference type="Pfam" id="PF14196">
    <property type="entry name" value="ATC_hydrolase"/>
    <property type="match status" value="1"/>
</dbReference>
<dbReference type="RefSeq" id="WP_117559322.1">
    <property type="nucleotide sequence ID" value="NZ_BAABZL010000001.1"/>
</dbReference>
<evidence type="ECO:0000313" key="2">
    <source>
        <dbReference type="EMBL" id="NSJ47930.1"/>
    </source>
</evidence>
<reference evidence="1" key="3">
    <citation type="submission" date="2022-01" db="EMBL/GenBank/DDBJ databases">
        <title>Collection of gut derived symbiotic bacterial strains cultured from healthy donors.</title>
        <authorList>
            <person name="Lin H."/>
            <person name="Kohout C."/>
            <person name="Waligurski E."/>
            <person name="Pamer E.G."/>
        </authorList>
    </citation>
    <scope>NUCLEOTIDE SEQUENCE</scope>
    <source>
        <strain evidence="1">DFI.6.55</strain>
    </source>
</reference>
<dbReference type="InterPro" id="IPR026002">
    <property type="entry name" value="ATC_hydrolase-like"/>
</dbReference>
<keyword evidence="1" id="KW-0378">Hydrolase</keyword>
<keyword evidence="3" id="KW-1185">Reference proteome</keyword>